<accession>A0A428U1K8</accession>
<dbReference type="AlphaFoldDB" id="A0A428U1K8"/>
<evidence type="ECO:0000256" key="1">
    <source>
        <dbReference type="SAM" id="MobiDB-lite"/>
    </source>
</evidence>
<organism evidence="2 3">
    <name type="scientific">Fusarium oligoseptatum</name>
    <dbReference type="NCBI Taxonomy" id="2604345"/>
    <lineage>
        <taxon>Eukaryota</taxon>
        <taxon>Fungi</taxon>
        <taxon>Dikarya</taxon>
        <taxon>Ascomycota</taxon>
        <taxon>Pezizomycotina</taxon>
        <taxon>Sordariomycetes</taxon>
        <taxon>Hypocreomycetidae</taxon>
        <taxon>Hypocreales</taxon>
        <taxon>Nectriaceae</taxon>
        <taxon>Fusarium</taxon>
        <taxon>Fusarium solani species complex</taxon>
    </lineage>
</organism>
<reference evidence="2 3" key="1">
    <citation type="submission" date="2017-06" db="EMBL/GenBank/DDBJ databases">
        <title>Comparative genomic analysis of Ambrosia Fusariam Clade fungi.</title>
        <authorList>
            <person name="Stajich J.E."/>
            <person name="Carrillo J."/>
            <person name="Kijimoto T."/>
            <person name="Eskalen A."/>
            <person name="O'Donnell K."/>
            <person name="Kasson M."/>
        </authorList>
    </citation>
    <scope>NUCLEOTIDE SEQUENCE [LARGE SCALE GENOMIC DNA]</scope>
    <source>
        <strain evidence="2 3">NRRL62579</strain>
    </source>
</reference>
<evidence type="ECO:0000313" key="3">
    <source>
        <dbReference type="Proteomes" id="UP000287144"/>
    </source>
</evidence>
<evidence type="ECO:0000313" key="2">
    <source>
        <dbReference type="EMBL" id="RSM08138.1"/>
    </source>
</evidence>
<dbReference type="Proteomes" id="UP000287144">
    <property type="component" value="Unassembled WGS sequence"/>
</dbReference>
<gene>
    <name evidence="2" type="ORF">CEP52_004856</name>
</gene>
<sequence length="135" mass="14307">MYVSGFDVLRRPSLWLDGEELVASITGFVVKGPPPLAMTLKVGMGGGPAEVVDVAASVVEVVSAAEIVEIERVVETSVETEAVDEEASVETVETVEEASGEIEIVDEEASVAKADSSETTRTTLETTTQNRHEGR</sequence>
<feature type="compositionally biased region" description="Low complexity" evidence="1">
    <location>
        <begin position="119"/>
        <end position="128"/>
    </location>
</feature>
<comment type="caution">
    <text evidence="2">The sequence shown here is derived from an EMBL/GenBank/DDBJ whole genome shotgun (WGS) entry which is preliminary data.</text>
</comment>
<name>A0A428U1K8_9HYPO</name>
<dbReference type="EMBL" id="NKCK01000036">
    <property type="protein sequence ID" value="RSM08138.1"/>
    <property type="molecule type" value="Genomic_DNA"/>
</dbReference>
<feature type="region of interest" description="Disordered" evidence="1">
    <location>
        <begin position="106"/>
        <end position="135"/>
    </location>
</feature>
<proteinExistence type="predicted"/>
<protein>
    <submittedName>
        <fullName evidence="2">Uncharacterized protein</fullName>
    </submittedName>
</protein>
<keyword evidence="3" id="KW-1185">Reference proteome</keyword>